<comment type="catalytic activity">
    <reaction evidence="1">
        <text>ATP + protein L-histidine = ADP + protein N-phospho-L-histidine.</text>
        <dbReference type="EC" id="2.7.13.3"/>
    </reaction>
</comment>
<keyword evidence="7" id="KW-0902">Two-component regulatory system</keyword>
<dbReference type="InterPro" id="IPR050351">
    <property type="entry name" value="BphY/WalK/GraS-like"/>
</dbReference>
<evidence type="ECO:0000256" key="1">
    <source>
        <dbReference type="ARBA" id="ARBA00000085"/>
    </source>
</evidence>
<evidence type="ECO:0000313" key="13">
    <source>
        <dbReference type="EMBL" id="HIU51954.1"/>
    </source>
</evidence>
<feature type="domain" description="HAMP" evidence="12">
    <location>
        <begin position="85"/>
        <end position="140"/>
    </location>
</feature>
<evidence type="ECO:0000256" key="8">
    <source>
        <dbReference type="ARBA" id="ARBA00023136"/>
    </source>
</evidence>
<dbReference type="PANTHER" id="PTHR45453">
    <property type="entry name" value="PHOSPHATE REGULON SENSOR PROTEIN PHOR"/>
    <property type="match status" value="1"/>
</dbReference>
<feature type="transmembrane region" description="Helical" evidence="10">
    <location>
        <begin position="9"/>
        <end position="29"/>
    </location>
</feature>
<dbReference type="SUPFAM" id="SSF47384">
    <property type="entry name" value="Homodimeric domain of signal transducing histidine kinase"/>
    <property type="match status" value="1"/>
</dbReference>
<dbReference type="CDD" id="cd00082">
    <property type="entry name" value="HisKA"/>
    <property type="match status" value="1"/>
</dbReference>
<dbReference type="Pfam" id="PF02518">
    <property type="entry name" value="HATPase_c"/>
    <property type="match status" value="1"/>
</dbReference>
<reference evidence="13" key="2">
    <citation type="journal article" date="2021" name="PeerJ">
        <title>Extensive microbial diversity within the chicken gut microbiome revealed by metagenomics and culture.</title>
        <authorList>
            <person name="Gilroy R."/>
            <person name="Ravi A."/>
            <person name="Getino M."/>
            <person name="Pursley I."/>
            <person name="Horton D.L."/>
            <person name="Alikhan N.F."/>
            <person name="Baker D."/>
            <person name="Gharbi K."/>
            <person name="Hall N."/>
            <person name="Watson M."/>
            <person name="Adriaenssens E.M."/>
            <person name="Foster-Nyarko E."/>
            <person name="Jarju S."/>
            <person name="Secka A."/>
            <person name="Antonio M."/>
            <person name="Oren A."/>
            <person name="Chaudhuri R.R."/>
            <person name="La Ragione R."/>
            <person name="Hildebrand F."/>
            <person name="Pallen M.J."/>
        </authorList>
    </citation>
    <scope>NUCLEOTIDE SEQUENCE</scope>
    <source>
        <strain evidence="13">CHK195-15760</strain>
    </source>
</reference>
<dbReference type="GO" id="GO:0004721">
    <property type="term" value="F:phosphoprotein phosphatase activity"/>
    <property type="evidence" value="ECO:0007669"/>
    <property type="project" value="TreeGrafter"/>
</dbReference>
<dbReference type="AlphaFoldDB" id="A0A9D1M1N3"/>
<keyword evidence="6" id="KW-0418">Kinase</keyword>
<dbReference type="GO" id="GO:0005886">
    <property type="term" value="C:plasma membrane"/>
    <property type="evidence" value="ECO:0007669"/>
    <property type="project" value="TreeGrafter"/>
</dbReference>
<dbReference type="PROSITE" id="PS50885">
    <property type="entry name" value="HAMP"/>
    <property type="match status" value="1"/>
</dbReference>
<dbReference type="PROSITE" id="PS50109">
    <property type="entry name" value="HIS_KIN"/>
    <property type="match status" value="1"/>
</dbReference>
<dbReference type="PRINTS" id="PR00344">
    <property type="entry name" value="BCTRLSENSOR"/>
</dbReference>
<dbReference type="PANTHER" id="PTHR45453:SF1">
    <property type="entry name" value="PHOSPHATE REGULON SENSOR PROTEIN PHOR"/>
    <property type="match status" value="1"/>
</dbReference>
<gene>
    <name evidence="13" type="ORF">IAB70_04975</name>
</gene>
<dbReference type="InterPro" id="IPR036097">
    <property type="entry name" value="HisK_dim/P_sf"/>
</dbReference>
<dbReference type="Gene3D" id="6.10.340.10">
    <property type="match status" value="1"/>
</dbReference>
<dbReference type="InterPro" id="IPR035965">
    <property type="entry name" value="PAS-like_dom_sf"/>
</dbReference>
<dbReference type="GO" id="GO:0016036">
    <property type="term" value="P:cellular response to phosphate starvation"/>
    <property type="evidence" value="ECO:0007669"/>
    <property type="project" value="TreeGrafter"/>
</dbReference>
<evidence type="ECO:0000256" key="2">
    <source>
        <dbReference type="ARBA" id="ARBA00004370"/>
    </source>
</evidence>
<dbReference type="InterPro" id="IPR005467">
    <property type="entry name" value="His_kinase_dom"/>
</dbReference>
<dbReference type="GO" id="GO:0005524">
    <property type="term" value="F:ATP binding"/>
    <property type="evidence" value="ECO:0007669"/>
    <property type="project" value="UniProtKB-KW"/>
</dbReference>
<dbReference type="Proteomes" id="UP000824093">
    <property type="component" value="Unassembled WGS sequence"/>
</dbReference>
<keyword evidence="13" id="KW-0067">ATP-binding</keyword>
<evidence type="ECO:0000256" key="3">
    <source>
        <dbReference type="ARBA" id="ARBA00012438"/>
    </source>
</evidence>
<name>A0A9D1M1N3_9FIRM</name>
<dbReference type="InterPro" id="IPR000014">
    <property type="entry name" value="PAS"/>
</dbReference>
<keyword evidence="5" id="KW-0808">Transferase</keyword>
<evidence type="ECO:0000256" key="4">
    <source>
        <dbReference type="ARBA" id="ARBA00022553"/>
    </source>
</evidence>
<keyword evidence="13" id="KW-0547">Nucleotide-binding</keyword>
<dbReference type="FunFam" id="3.30.565.10:FF:000006">
    <property type="entry name" value="Sensor histidine kinase WalK"/>
    <property type="match status" value="1"/>
</dbReference>
<dbReference type="FunFam" id="1.10.287.130:FF:000001">
    <property type="entry name" value="Two-component sensor histidine kinase"/>
    <property type="match status" value="1"/>
</dbReference>
<evidence type="ECO:0000256" key="10">
    <source>
        <dbReference type="SAM" id="Phobius"/>
    </source>
</evidence>
<dbReference type="Pfam" id="PF00512">
    <property type="entry name" value="HisKA"/>
    <property type="match status" value="1"/>
</dbReference>
<evidence type="ECO:0000313" key="14">
    <source>
        <dbReference type="Proteomes" id="UP000824093"/>
    </source>
</evidence>
<dbReference type="SUPFAM" id="SSF55785">
    <property type="entry name" value="PYP-like sensor domain (PAS domain)"/>
    <property type="match status" value="1"/>
</dbReference>
<dbReference type="InterPro" id="IPR003594">
    <property type="entry name" value="HATPase_dom"/>
</dbReference>
<dbReference type="InterPro" id="IPR003661">
    <property type="entry name" value="HisK_dim/P_dom"/>
</dbReference>
<dbReference type="SMART" id="SM00388">
    <property type="entry name" value="HisKA"/>
    <property type="match status" value="1"/>
</dbReference>
<evidence type="ECO:0000259" key="11">
    <source>
        <dbReference type="PROSITE" id="PS50109"/>
    </source>
</evidence>
<keyword evidence="10" id="KW-0812">Transmembrane</keyword>
<proteinExistence type="predicted"/>
<evidence type="ECO:0000256" key="7">
    <source>
        <dbReference type="ARBA" id="ARBA00023012"/>
    </source>
</evidence>
<evidence type="ECO:0000256" key="5">
    <source>
        <dbReference type="ARBA" id="ARBA00022679"/>
    </source>
</evidence>
<dbReference type="GO" id="GO:0000155">
    <property type="term" value="F:phosphorelay sensor kinase activity"/>
    <property type="evidence" value="ECO:0007669"/>
    <property type="project" value="InterPro"/>
</dbReference>
<dbReference type="InterPro" id="IPR003660">
    <property type="entry name" value="HAMP_dom"/>
</dbReference>
<organism evidence="13 14">
    <name type="scientific">Candidatus Merdicola faecigallinarum</name>
    <dbReference type="NCBI Taxonomy" id="2840862"/>
    <lineage>
        <taxon>Bacteria</taxon>
        <taxon>Bacillati</taxon>
        <taxon>Bacillota</taxon>
        <taxon>Clostridia</taxon>
        <taxon>Candidatus Merdicola</taxon>
    </lineage>
</organism>
<sequence>MIRNIQNKIVLTFFVLGLVMIVGLAIYFATSLEQIHMGIASNQIQSQAELASSISNQITQMKTVIMITLVMFGIICIGVGIFVSRAVISPINKLMESAEKISKGEKVEIKKSENGKIKNEVDELVNAFSLMNSELKEKLNEMSRQKKQIETILLHMTDGIIAFNMQGETILINPAATRALEIMPGDNTFEKIFSKFDVEINMEKMIYLENWTSSEQRLNMKDKYLNLFFAPFKDENERPAGVIVVIQDITEHVKLDDMRKEFVADVSHELKTPITSIMGYADTLMESEYDKEMQAKFLGVISSEARRMARLVTDLLSLSRYDRNKTITEKVEFDLGDLVKKCQEKLQLEINKKKQNVECFVTANVPPVYAEKDGIERVIINILTNSIKYTEENGTIKIYVGFVYNDAYIKIIDNGIGIPEADLSKIFERFYRVDKARTREMGGTGLGLSIAKEILDRNNGTIDIKSELGKGTEVVIRIPTNKEQKIENVEI</sequence>
<accession>A0A9D1M1N3</accession>
<dbReference type="CDD" id="cd00075">
    <property type="entry name" value="HATPase"/>
    <property type="match status" value="1"/>
</dbReference>
<evidence type="ECO:0000256" key="6">
    <source>
        <dbReference type="ARBA" id="ARBA00022777"/>
    </source>
</evidence>
<dbReference type="Gene3D" id="3.30.450.20">
    <property type="entry name" value="PAS domain"/>
    <property type="match status" value="1"/>
</dbReference>
<feature type="coiled-coil region" evidence="9">
    <location>
        <begin position="125"/>
        <end position="152"/>
    </location>
</feature>
<evidence type="ECO:0000259" key="12">
    <source>
        <dbReference type="PROSITE" id="PS50885"/>
    </source>
</evidence>
<feature type="transmembrane region" description="Helical" evidence="10">
    <location>
        <begin position="64"/>
        <end position="88"/>
    </location>
</feature>
<keyword evidence="8 10" id="KW-0472">Membrane</keyword>
<dbReference type="CDD" id="cd00130">
    <property type="entry name" value="PAS"/>
    <property type="match status" value="1"/>
</dbReference>
<dbReference type="Gene3D" id="1.10.287.130">
    <property type="match status" value="1"/>
</dbReference>
<dbReference type="EMBL" id="DVNH01000036">
    <property type="protein sequence ID" value="HIU51954.1"/>
    <property type="molecule type" value="Genomic_DNA"/>
</dbReference>
<dbReference type="SUPFAM" id="SSF55874">
    <property type="entry name" value="ATPase domain of HSP90 chaperone/DNA topoisomerase II/histidine kinase"/>
    <property type="match status" value="1"/>
</dbReference>
<dbReference type="Gene3D" id="3.30.565.10">
    <property type="entry name" value="Histidine kinase-like ATPase, C-terminal domain"/>
    <property type="match status" value="1"/>
</dbReference>
<evidence type="ECO:0000256" key="9">
    <source>
        <dbReference type="SAM" id="Coils"/>
    </source>
</evidence>
<keyword evidence="9" id="KW-0175">Coiled coil</keyword>
<comment type="caution">
    <text evidence="13">The sequence shown here is derived from an EMBL/GenBank/DDBJ whole genome shotgun (WGS) entry which is preliminary data.</text>
</comment>
<dbReference type="InterPro" id="IPR036890">
    <property type="entry name" value="HATPase_C_sf"/>
</dbReference>
<keyword evidence="10" id="KW-1133">Transmembrane helix</keyword>
<dbReference type="SMART" id="SM00387">
    <property type="entry name" value="HATPase_c"/>
    <property type="match status" value="1"/>
</dbReference>
<comment type="subcellular location">
    <subcellularLocation>
        <location evidence="2">Membrane</location>
    </subcellularLocation>
</comment>
<feature type="domain" description="Histidine kinase" evidence="11">
    <location>
        <begin position="265"/>
        <end position="482"/>
    </location>
</feature>
<reference evidence="13" key="1">
    <citation type="submission" date="2020-10" db="EMBL/GenBank/DDBJ databases">
        <authorList>
            <person name="Gilroy R."/>
        </authorList>
    </citation>
    <scope>NUCLEOTIDE SEQUENCE</scope>
    <source>
        <strain evidence="13">CHK195-15760</strain>
    </source>
</reference>
<protein>
    <recommendedName>
        <fullName evidence="3">histidine kinase</fullName>
        <ecNumber evidence="3">2.7.13.3</ecNumber>
    </recommendedName>
</protein>
<dbReference type="InterPro" id="IPR004358">
    <property type="entry name" value="Sig_transdc_His_kin-like_C"/>
</dbReference>
<dbReference type="EC" id="2.7.13.3" evidence="3"/>
<keyword evidence="4" id="KW-0597">Phosphoprotein</keyword>